<dbReference type="SMART" id="SM00448">
    <property type="entry name" value="REC"/>
    <property type="match status" value="1"/>
</dbReference>
<dbReference type="Proteomes" id="UP000677668">
    <property type="component" value="Chromosome 1"/>
</dbReference>
<evidence type="ECO:0000259" key="5">
    <source>
        <dbReference type="PROSITE" id="PS51832"/>
    </source>
</evidence>
<dbReference type="InterPro" id="IPR003607">
    <property type="entry name" value="HD/PDEase_dom"/>
</dbReference>
<dbReference type="PANTHER" id="PTHR45228:SF1">
    <property type="entry name" value="CYCLIC DI-GMP PHOSPHODIESTERASE TM_0186"/>
    <property type="match status" value="1"/>
</dbReference>
<keyword evidence="7" id="KW-1185">Reference proteome</keyword>
<dbReference type="PROSITE" id="PS51832">
    <property type="entry name" value="HD_GYP"/>
    <property type="match status" value="1"/>
</dbReference>
<dbReference type="PROSITE" id="PS50110">
    <property type="entry name" value="RESPONSE_REGULATORY"/>
    <property type="match status" value="1"/>
</dbReference>
<dbReference type="Pfam" id="PF00072">
    <property type="entry name" value="Response_reg"/>
    <property type="match status" value="1"/>
</dbReference>
<dbReference type="InterPro" id="IPR011006">
    <property type="entry name" value="CheY-like_superfamily"/>
</dbReference>
<evidence type="ECO:0000256" key="1">
    <source>
        <dbReference type="PROSITE-ProRule" id="PRU00169"/>
    </source>
</evidence>
<dbReference type="Gene3D" id="1.10.3210.10">
    <property type="entry name" value="Hypothetical protein af1432"/>
    <property type="match status" value="1"/>
</dbReference>
<proteinExistence type="predicted"/>
<dbReference type="InterPro" id="IPR037522">
    <property type="entry name" value="HD_GYP_dom"/>
</dbReference>
<feature type="coiled-coil region" evidence="2">
    <location>
        <begin position="133"/>
        <end position="160"/>
    </location>
</feature>
<keyword evidence="1" id="KW-0597">Phosphoprotein</keyword>
<dbReference type="RefSeq" id="WP_211423037.1">
    <property type="nucleotide sequence ID" value="NZ_CP072642.1"/>
</dbReference>
<protein>
    <submittedName>
        <fullName evidence="6">Response regulator</fullName>
    </submittedName>
</protein>
<feature type="domain" description="HD-GYP" evidence="5">
    <location>
        <begin position="154"/>
        <end position="351"/>
    </location>
</feature>
<evidence type="ECO:0000256" key="3">
    <source>
        <dbReference type="SAM" id="MobiDB-lite"/>
    </source>
</evidence>
<evidence type="ECO:0000313" key="6">
    <source>
        <dbReference type="EMBL" id="QUV94770.1"/>
    </source>
</evidence>
<sequence>MDDARIRDARILVVDDLELNIKLLENLLAEAGYRRVFSTTDSRQVVELYRELSPDLVILDLHMPHRNGFQVMEDLREIEHDSYIPVLVLTGLPDHATRLRALESGARDFLSKPFEHVEALTRIRNMIEVRLLHNEVREQNRVLEEKVRQRTQQLRETQLEIVRRLGRAAEYRDNVTGMHVIRMSHYCAELARAIGWDDEACEMLLHASPMHDIGKIGIPDRILLKEGKLTPEEWEVMKSHATIGAELLSGSTSPLMHMAMEIALSHHEKWDGSGYPNGLKGEQIPIVGRIVALCDVFDALTTERPYKQAWSVEEVIAEIDRQSGRHFDPNLVEAFKSILPKILQIRERYTEKAATTAAAAKHSGSHQRLVPDEKHHLPPYFQPQG</sequence>
<dbReference type="Gene3D" id="3.40.50.2300">
    <property type="match status" value="1"/>
</dbReference>
<dbReference type="Pfam" id="PF13487">
    <property type="entry name" value="HD_5"/>
    <property type="match status" value="1"/>
</dbReference>
<feature type="domain" description="Response regulatory" evidence="4">
    <location>
        <begin position="10"/>
        <end position="127"/>
    </location>
</feature>
<dbReference type="InterPro" id="IPR052020">
    <property type="entry name" value="Cyclic_di-GMP/3'3'-cGAMP_PDE"/>
</dbReference>
<dbReference type="EMBL" id="CP072642">
    <property type="protein sequence ID" value="QUV94770.1"/>
    <property type="molecule type" value="Genomic_DNA"/>
</dbReference>
<evidence type="ECO:0000259" key="4">
    <source>
        <dbReference type="PROSITE" id="PS50110"/>
    </source>
</evidence>
<feature type="modified residue" description="4-aspartylphosphate" evidence="1">
    <location>
        <position position="60"/>
    </location>
</feature>
<dbReference type="InterPro" id="IPR001789">
    <property type="entry name" value="Sig_transdc_resp-reg_receiver"/>
</dbReference>
<name>A0ABX8B4W5_9BACT</name>
<keyword evidence="2" id="KW-0175">Coiled coil</keyword>
<gene>
    <name evidence="6" type="ORF">J8C05_04815</name>
</gene>
<evidence type="ECO:0000313" key="7">
    <source>
        <dbReference type="Proteomes" id="UP000677668"/>
    </source>
</evidence>
<dbReference type="CDD" id="cd17551">
    <property type="entry name" value="REC_RpfG-like"/>
    <property type="match status" value="1"/>
</dbReference>
<accession>A0ABX8B4W5</accession>
<dbReference type="PANTHER" id="PTHR45228">
    <property type="entry name" value="CYCLIC DI-GMP PHOSPHODIESTERASE TM_0186-RELATED"/>
    <property type="match status" value="1"/>
</dbReference>
<feature type="region of interest" description="Disordered" evidence="3">
    <location>
        <begin position="356"/>
        <end position="385"/>
    </location>
</feature>
<dbReference type="SUPFAM" id="SSF109604">
    <property type="entry name" value="HD-domain/PDEase-like"/>
    <property type="match status" value="1"/>
</dbReference>
<reference evidence="6 7" key="1">
    <citation type="submission" date="2021-03" db="EMBL/GenBank/DDBJ databases">
        <title>Genomic and phenotypic characterization of Chloracidobacterium isolates provides evidence for multiple species.</title>
        <authorList>
            <person name="Saini M.K."/>
            <person name="Costas A.M.G."/>
            <person name="Tank M."/>
            <person name="Bryant D.A."/>
        </authorList>
    </citation>
    <scope>NUCLEOTIDE SEQUENCE [LARGE SCALE GENOMIC DNA]</scope>
    <source>
        <strain evidence="6 7">N</strain>
    </source>
</reference>
<dbReference type="SMART" id="SM00471">
    <property type="entry name" value="HDc"/>
    <property type="match status" value="1"/>
</dbReference>
<dbReference type="SUPFAM" id="SSF52172">
    <property type="entry name" value="CheY-like"/>
    <property type="match status" value="1"/>
</dbReference>
<evidence type="ECO:0000256" key="2">
    <source>
        <dbReference type="SAM" id="Coils"/>
    </source>
</evidence>
<dbReference type="CDD" id="cd00077">
    <property type="entry name" value="HDc"/>
    <property type="match status" value="1"/>
</dbReference>
<organism evidence="6 7">
    <name type="scientific">Chloracidobacterium sp. N</name>
    <dbReference type="NCBI Taxonomy" id="2821540"/>
    <lineage>
        <taxon>Bacteria</taxon>
        <taxon>Pseudomonadati</taxon>
        <taxon>Acidobacteriota</taxon>
        <taxon>Terriglobia</taxon>
        <taxon>Terriglobales</taxon>
        <taxon>Acidobacteriaceae</taxon>
        <taxon>Chloracidobacterium</taxon>
        <taxon>Chloracidobacterium aggregatum</taxon>
    </lineage>
</organism>